<evidence type="ECO:0000313" key="5">
    <source>
        <dbReference type="Proteomes" id="UP001501231"/>
    </source>
</evidence>
<dbReference type="EMBL" id="BAAARW010000014">
    <property type="protein sequence ID" value="GAA2424612.1"/>
    <property type="molecule type" value="Genomic_DNA"/>
</dbReference>
<accession>A0ABN3J9B8</accession>
<organism evidence="4 5">
    <name type="scientific">Actinomadura vinacea</name>
    <dbReference type="NCBI Taxonomy" id="115336"/>
    <lineage>
        <taxon>Bacteria</taxon>
        <taxon>Bacillati</taxon>
        <taxon>Actinomycetota</taxon>
        <taxon>Actinomycetes</taxon>
        <taxon>Streptosporangiales</taxon>
        <taxon>Thermomonosporaceae</taxon>
        <taxon>Actinomadura</taxon>
    </lineage>
</organism>
<dbReference type="PANTHER" id="PTHR30055">
    <property type="entry name" value="HTH-TYPE TRANSCRIPTIONAL REGULATOR RUTR"/>
    <property type="match status" value="1"/>
</dbReference>
<dbReference type="PANTHER" id="PTHR30055:SF235">
    <property type="entry name" value="TRANSCRIPTIONAL REGULATORY PROTEIN"/>
    <property type="match status" value="1"/>
</dbReference>
<dbReference type="InterPro" id="IPR009057">
    <property type="entry name" value="Homeodomain-like_sf"/>
</dbReference>
<dbReference type="InterPro" id="IPR001647">
    <property type="entry name" value="HTH_TetR"/>
</dbReference>
<dbReference type="Gene3D" id="1.10.357.10">
    <property type="entry name" value="Tetracycline Repressor, domain 2"/>
    <property type="match status" value="1"/>
</dbReference>
<dbReference type="Pfam" id="PF00440">
    <property type="entry name" value="TetR_N"/>
    <property type="match status" value="1"/>
</dbReference>
<dbReference type="Proteomes" id="UP001501231">
    <property type="component" value="Unassembled WGS sequence"/>
</dbReference>
<sequence length="211" mass="23060">MASRRRRRSPEESRAELLAVAARLIGERGPDNVSLRQIAEAAGVAHGLVTHYFGTYAALVRQVLTAENDRIEERVRERIRAEDGVPTAAGIMEVLFETLTDERYLRLFVWAEMHADYQGAARPELVDLIDAIEAGIRAALAGRPVPSRARIETVALTGLAAAYGFAIGGRSWLAGLGHDPDDPAHQERFRTQLAAMLGAHMVEESGLQPAE</sequence>
<reference evidence="4 5" key="1">
    <citation type="journal article" date="2019" name="Int. J. Syst. Evol. Microbiol.">
        <title>The Global Catalogue of Microorganisms (GCM) 10K type strain sequencing project: providing services to taxonomists for standard genome sequencing and annotation.</title>
        <authorList>
            <consortium name="The Broad Institute Genomics Platform"/>
            <consortium name="The Broad Institute Genome Sequencing Center for Infectious Disease"/>
            <person name="Wu L."/>
            <person name="Ma J."/>
        </authorList>
    </citation>
    <scope>NUCLEOTIDE SEQUENCE [LARGE SCALE GENOMIC DNA]</scope>
    <source>
        <strain evidence="4 5">JCM 3325</strain>
    </source>
</reference>
<dbReference type="PROSITE" id="PS50977">
    <property type="entry name" value="HTH_TETR_2"/>
    <property type="match status" value="1"/>
</dbReference>
<feature type="DNA-binding region" description="H-T-H motif" evidence="2">
    <location>
        <begin position="34"/>
        <end position="53"/>
    </location>
</feature>
<name>A0ABN3J9B8_9ACTN</name>
<comment type="caution">
    <text evidence="4">The sequence shown here is derived from an EMBL/GenBank/DDBJ whole genome shotgun (WGS) entry which is preliminary data.</text>
</comment>
<keyword evidence="5" id="KW-1185">Reference proteome</keyword>
<evidence type="ECO:0000256" key="2">
    <source>
        <dbReference type="PROSITE-ProRule" id="PRU00335"/>
    </source>
</evidence>
<dbReference type="SUPFAM" id="SSF46689">
    <property type="entry name" value="Homeodomain-like"/>
    <property type="match status" value="1"/>
</dbReference>
<evidence type="ECO:0000259" key="3">
    <source>
        <dbReference type="PROSITE" id="PS50977"/>
    </source>
</evidence>
<evidence type="ECO:0000313" key="4">
    <source>
        <dbReference type="EMBL" id="GAA2424612.1"/>
    </source>
</evidence>
<dbReference type="InterPro" id="IPR050109">
    <property type="entry name" value="HTH-type_TetR-like_transc_reg"/>
</dbReference>
<protein>
    <recommendedName>
        <fullName evidence="3">HTH tetR-type domain-containing protein</fullName>
    </recommendedName>
</protein>
<evidence type="ECO:0000256" key="1">
    <source>
        <dbReference type="ARBA" id="ARBA00023125"/>
    </source>
</evidence>
<dbReference type="RefSeq" id="WP_344590788.1">
    <property type="nucleotide sequence ID" value="NZ_BAAARW010000014.1"/>
</dbReference>
<gene>
    <name evidence="4" type="ORF">GCM10010191_41040</name>
</gene>
<proteinExistence type="predicted"/>
<feature type="domain" description="HTH tetR-type" evidence="3">
    <location>
        <begin position="11"/>
        <end position="71"/>
    </location>
</feature>
<keyword evidence="1 2" id="KW-0238">DNA-binding</keyword>